<dbReference type="RefSeq" id="WP_198883436.1">
    <property type="nucleotide sequence ID" value="NZ_JAEKJA010000017.1"/>
</dbReference>
<sequence>MTTESSAANGSANPLLGGLDWAQPFSEAPLNAYTAMCREALGATARCLQAQSEFVQRLAECTSPSDVIGCQSEFVRKSMEMCFDEGQTMLGTLQRNMPVESYHS</sequence>
<proteinExistence type="predicted"/>
<dbReference type="EMBL" id="JAEKJA010000017">
    <property type="protein sequence ID" value="MBJ3777532.1"/>
    <property type="molecule type" value="Genomic_DNA"/>
</dbReference>
<evidence type="ECO:0000313" key="3">
    <source>
        <dbReference type="Proteomes" id="UP000609531"/>
    </source>
</evidence>
<reference evidence="2" key="1">
    <citation type="submission" date="2020-12" db="EMBL/GenBank/DDBJ databases">
        <title>Bacterial taxonomy.</title>
        <authorList>
            <person name="Pan X."/>
        </authorList>
    </citation>
    <scope>NUCLEOTIDE SEQUENCE</scope>
    <source>
        <strain evidence="2">B2012</strain>
    </source>
</reference>
<dbReference type="Proteomes" id="UP000609531">
    <property type="component" value="Unassembled WGS sequence"/>
</dbReference>
<name>A0A934ISS2_9HYPH</name>
<evidence type="ECO:0000259" key="1">
    <source>
        <dbReference type="Pfam" id="PF09361"/>
    </source>
</evidence>
<organism evidence="2 3">
    <name type="scientific">Acuticoccus mangrovi</name>
    <dbReference type="NCBI Taxonomy" id="2796142"/>
    <lineage>
        <taxon>Bacteria</taxon>
        <taxon>Pseudomonadati</taxon>
        <taxon>Pseudomonadota</taxon>
        <taxon>Alphaproteobacteria</taxon>
        <taxon>Hyphomicrobiales</taxon>
        <taxon>Amorphaceae</taxon>
        <taxon>Acuticoccus</taxon>
    </lineage>
</organism>
<gene>
    <name evidence="2" type="ORF">JCR33_17625</name>
</gene>
<feature type="domain" description="Phasin" evidence="1">
    <location>
        <begin position="31"/>
        <end position="93"/>
    </location>
</feature>
<comment type="caution">
    <text evidence="2">The sequence shown here is derived from an EMBL/GenBank/DDBJ whole genome shotgun (WGS) entry which is preliminary data.</text>
</comment>
<evidence type="ECO:0000313" key="2">
    <source>
        <dbReference type="EMBL" id="MBJ3777532.1"/>
    </source>
</evidence>
<dbReference type="AlphaFoldDB" id="A0A934ISS2"/>
<protein>
    <submittedName>
        <fullName evidence="2">Phasin family protein</fullName>
    </submittedName>
</protein>
<dbReference type="InterPro" id="IPR018968">
    <property type="entry name" value="Phasin"/>
</dbReference>
<keyword evidence="3" id="KW-1185">Reference proteome</keyword>
<dbReference type="Pfam" id="PF09361">
    <property type="entry name" value="Phasin_2"/>
    <property type="match status" value="1"/>
</dbReference>
<accession>A0A934ISS2</accession>